<dbReference type="SUPFAM" id="SSF48264">
    <property type="entry name" value="Cytochrome P450"/>
    <property type="match status" value="1"/>
</dbReference>
<dbReference type="GO" id="GO:0005506">
    <property type="term" value="F:iron ion binding"/>
    <property type="evidence" value="ECO:0007669"/>
    <property type="project" value="InterPro"/>
</dbReference>
<dbReference type="GO" id="GO:0004497">
    <property type="term" value="F:monooxygenase activity"/>
    <property type="evidence" value="ECO:0007669"/>
    <property type="project" value="UniProtKB-KW"/>
</dbReference>
<accession>A0AAV5TG40</accession>
<dbReference type="InterPro" id="IPR036396">
    <property type="entry name" value="Cyt_P450_sf"/>
</dbReference>
<feature type="non-terminal residue" evidence="3">
    <location>
        <position position="1"/>
    </location>
</feature>
<comment type="caution">
    <text evidence="3">The sequence shown here is derived from an EMBL/GenBank/DDBJ whole genome shotgun (WGS) entry which is preliminary data.</text>
</comment>
<dbReference type="GO" id="GO:0020037">
    <property type="term" value="F:heme binding"/>
    <property type="evidence" value="ECO:0007669"/>
    <property type="project" value="InterPro"/>
</dbReference>
<dbReference type="Proteomes" id="UP001432027">
    <property type="component" value="Unassembled WGS sequence"/>
</dbReference>
<sequence length="130" mass="14873">ALTYIVRYYQHVRKYPKGPFPLPLIGNLYHLNPINLQEYLHKAGKEYGHCFTVFMPRPVVVFTDFTTIKEALITHGEHFAGRSHLPPEVILQKVTQTGIFYFGWRGLEGTTTGFTSNIERARTGQEYNGG</sequence>
<dbReference type="GO" id="GO:0016705">
    <property type="term" value="F:oxidoreductase activity, acting on paired donors, with incorporation or reduction of molecular oxygen"/>
    <property type="evidence" value="ECO:0007669"/>
    <property type="project" value="InterPro"/>
</dbReference>
<keyword evidence="2" id="KW-0560">Oxidoreductase</keyword>
<dbReference type="InterPro" id="IPR002401">
    <property type="entry name" value="Cyt_P450_E_grp-I"/>
</dbReference>
<evidence type="ECO:0000313" key="4">
    <source>
        <dbReference type="Proteomes" id="UP001432027"/>
    </source>
</evidence>
<gene>
    <name evidence="3" type="ORF">PENTCL1PPCAC_14650</name>
</gene>
<keyword evidence="4" id="KW-1185">Reference proteome</keyword>
<evidence type="ECO:0000256" key="2">
    <source>
        <dbReference type="ARBA" id="ARBA00023033"/>
    </source>
</evidence>
<proteinExistence type="inferred from homology"/>
<keyword evidence="2" id="KW-0503">Monooxygenase</keyword>
<dbReference type="PANTHER" id="PTHR24284:SF1">
    <property type="entry name" value="CYTOCHROME P450 FAMILY"/>
    <property type="match status" value="1"/>
</dbReference>
<dbReference type="Gene3D" id="1.10.630.10">
    <property type="entry name" value="Cytochrome P450"/>
    <property type="match status" value="1"/>
</dbReference>
<protein>
    <recommendedName>
        <fullName evidence="5">Cytochrome P450</fullName>
    </recommendedName>
</protein>
<name>A0AAV5TG40_9BILA</name>
<reference evidence="3" key="1">
    <citation type="submission" date="2023-10" db="EMBL/GenBank/DDBJ databases">
        <title>Genome assembly of Pristionchus species.</title>
        <authorList>
            <person name="Yoshida K."/>
            <person name="Sommer R.J."/>
        </authorList>
    </citation>
    <scope>NUCLEOTIDE SEQUENCE</scope>
    <source>
        <strain evidence="3">RS0144</strain>
    </source>
</reference>
<evidence type="ECO:0008006" key="5">
    <source>
        <dbReference type="Google" id="ProtNLM"/>
    </source>
</evidence>
<organism evidence="3 4">
    <name type="scientific">Pristionchus entomophagus</name>
    <dbReference type="NCBI Taxonomy" id="358040"/>
    <lineage>
        <taxon>Eukaryota</taxon>
        <taxon>Metazoa</taxon>
        <taxon>Ecdysozoa</taxon>
        <taxon>Nematoda</taxon>
        <taxon>Chromadorea</taxon>
        <taxon>Rhabditida</taxon>
        <taxon>Rhabditina</taxon>
        <taxon>Diplogasteromorpha</taxon>
        <taxon>Diplogasteroidea</taxon>
        <taxon>Neodiplogasteridae</taxon>
        <taxon>Pristionchus</taxon>
    </lineage>
</organism>
<dbReference type="PANTHER" id="PTHR24284">
    <property type="entry name" value="CYTOCHROME P450 FAMILY"/>
    <property type="match status" value="1"/>
</dbReference>
<evidence type="ECO:0000256" key="1">
    <source>
        <dbReference type="ARBA" id="ARBA00010617"/>
    </source>
</evidence>
<dbReference type="InterPro" id="IPR001128">
    <property type="entry name" value="Cyt_P450"/>
</dbReference>
<feature type="non-terminal residue" evidence="3">
    <location>
        <position position="130"/>
    </location>
</feature>
<dbReference type="AlphaFoldDB" id="A0AAV5TG40"/>
<dbReference type="EMBL" id="BTSX01000004">
    <property type="protein sequence ID" value="GMS92475.1"/>
    <property type="molecule type" value="Genomic_DNA"/>
</dbReference>
<comment type="similarity">
    <text evidence="1">Belongs to the cytochrome P450 family.</text>
</comment>
<dbReference type="PRINTS" id="PR00463">
    <property type="entry name" value="EP450I"/>
</dbReference>
<evidence type="ECO:0000313" key="3">
    <source>
        <dbReference type="EMBL" id="GMS92475.1"/>
    </source>
</evidence>
<dbReference type="Pfam" id="PF00067">
    <property type="entry name" value="p450"/>
    <property type="match status" value="1"/>
</dbReference>